<keyword evidence="7" id="KW-1185">Reference proteome</keyword>
<dbReference type="InterPro" id="IPR036390">
    <property type="entry name" value="WH_DNA-bd_sf"/>
</dbReference>
<dbReference type="PANTHER" id="PTHR44846">
    <property type="entry name" value="MANNOSYL-D-GLYCERATE TRANSPORT/METABOLISM SYSTEM REPRESSOR MNGR-RELATED"/>
    <property type="match status" value="1"/>
</dbReference>
<evidence type="ECO:0000256" key="4">
    <source>
        <dbReference type="SAM" id="MobiDB-lite"/>
    </source>
</evidence>
<dbReference type="PROSITE" id="PS50949">
    <property type="entry name" value="HTH_GNTR"/>
    <property type="match status" value="1"/>
</dbReference>
<dbReference type="EMBL" id="CP113836">
    <property type="protein sequence ID" value="WAL63764.1"/>
    <property type="molecule type" value="Genomic_DNA"/>
</dbReference>
<evidence type="ECO:0000313" key="7">
    <source>
        <dbReference type="Proteomes" id="UP001163203"/>
    </source>
</evidence>
<dbReference type="InterPro" id="IPR036388">
    <property type="entry name" value="WH-like_DNA-bd_sf"/>
</dbReference>
<protein>
    <submittedName>
        <fullName evidence="6">Winged helix-turn-helix domain-containing protein</fullName>
    </submittedName>
</protein>
<name>A0ABY7AVM8_9PSEU</name>
<dbReference type="Gene3D" id="1.10.10.10">
    <property type="entry name" value="Winged helix-like DNA-binding domain superfamily/Winged helix DNA-binding domain"/>
    <property type="match status" value="1"/>
</dbReference>
<dbReference type="Pfam" id="PF00392">
    <property type="entry name" value="GntR"/>
    <property type="match status" value="1"/>
</dbReference>
<dbReference type="RefSeq" id="WP_268754007.1">
    <property type="nucleotide sequence ID" value="NZ_CP113836.1"/>
</dbReference>
<dbReference type="Proteomes" id="UP001163203">
    <property type="component" value="Chromosome"/>
</dbReference>
<organism evidence="6 7">
    <name type="scientific">Amycolatopsis cynarae</name>
    <dbReference type="NCBI Taxonomy" id="2995223"/>
    <lineage>
        <taxon>Bacteria</taxon>
        <taxon>Bacillati</taxon>
        <taxon>Actinomycetota</taxon>
        <taxon>Actinomycetes</taxon>
        <taxon>Pseudonocardiales</taxon>
        <taxon>Pseudonocardiaceae</taxon>
        <taxon>Amycolatopsis</taxon>
    </lineage>
</organism>
<gene>
    <name evidence="6" type="ORF">ORV05_22505</name>
</gene>
<evidence type="ECO:0000256" key="2">
    <source>
        <dbReference type="ARBA" id="ARBA00023125"/>
    </source>
</evidence>
<feature type="domain" description="HTH gntR-type" evidence="5">
    <location>
        <begin position="22"/>
        <end position="90"/>
    </location>
</feature>
<dbReference type="CDD" id="cd07377">
    <property type="entry name" value="WHTH_GntR"/>
    <property type="match status" value="1"/>
</dbReference>
<dbReference type="InterPro" id="IPR050679">
    <property type="entry name" value="Bact_HTH_transcr_reg"/>
</dbReference>
<feature type="region of interest" description="Disordered" evidence="4">
    <location>
        <begin position="91"/>
        <end position="117"/>
    </location>
</feature>
<dbReference type="SMART" id="SM00345">
    <property type="entry name" value="HTH_GNTR"/>
    <property type="match status" value="1"/>
</dbReference>
<keyword evidence="1" id="KW-0805">Transcription regulation</keyword>
<sequence>MKAVSTEASQVTSFDPAACPPGYLYKHLADYLARLIGLGVLAPNTPLPSERRLAEQFGVSLGTARHATRLLRSCGLLVTIRSKGTYVRPLRESEACPSSANPAELGTADEKVPQRAL</sequence>
<evidence type="ECO:0000313" key="6">
    <source>
        <dbReference type="EMBL" id="WAL63764.1"/>
    </source>
</evidence>
<keyword evidence="3" id="KW-0804">Transcription</keyword>
<evidence type="ECO:0000256" key="3">
    <source>
        <dbReference type="ARBA" id="ARBA00023163"/>
    </source>
</evidence>
<dbReference type="PRINTS" id="PR00035">
    <property type="entry name" value="HTHGNTR"/>
</dbReference>
<feature type="compositionally biased region" description="Basic and acidic residues" evidence="4">
    <location>
        <begin position="108"/>
        <end position="117"/>
    </location>
</feature>
<evidence type="ECO:0000259" key="5">
    <source>
        <dbReference type="PROSITE" id="PS50949"/>
    </source>
</evidence>
<keyword evidence="2" id="KW-0238">DNA-binding</keyword>
<accession>A0ABY7AVM8</accession>
<dbReference type="PANTHER" id="PTHR44846:SF17">
    <property type="entry name" value="GNTR-FAMILY TRANSCRIPTIONAL REGULATOR"/>
    <property type="match status" value="1"/>
</dbReference>
<proteinExistence type="predicted"/>
<reference evidence="6" key="1">
    <citation type="submission" date="2022-11" db="EMBL/GenBank/DDBJ databases">
        <authorList>
            <person name="Mo P."/>
        </authorList>
    </citation>
    <scope>NUCLEOTIDE SEQUENCE</scope>
    <source>
        <strain evidence="6">HUAS 11-8</strain>
    </source>
</reference>
<dbReference type="InterPro" id="IPR000524">
    <property type="entry name" value="Tscrpt_reg_HTH_GntR"/>
</dbReference>
<dbReference type="SUPFAM" id="SSF46785">
    <property type="entry name" value="Winged helix' DNA-binding domain"/>
    <property type="match status" value="1"/>
</dbReference>
<evidence type="ECO:0000256" key="1">
    <source>
        <dbReference type="ARBA" id="ARBA00023015"/>
    </source>
</evidence>